<name>A0A0A9HHW7_ARUDO</name>
<organism evidence="1">
    <name type="scientific">Arundo donax</name>
    <name type="common">Giant reed</name>
    <name type="synonym">Donax arundinaceus</name>
    <dbReference type="NCBI Taxonomy" id="35708"/>
    <lineage>
        <taxon>Eukaryota</taxon>
        <taxon>Viridiplantae</taxon>
        <taxon>Streptophyta</taxon>
        <taxon>Embryophyta</taxon>
        <taxon>Tracheophyta</taxon>
        <taxon>Spermatophyta</taxon>
        <taxon>Magnoliopsida</taxon>
        <taxon>Liliopsida</taxon>
        <taxon>Poales</taxon>
        <taxon>Poaceae</taxon>
        <taxon>PACMAD clade</taxon>
        <taxon>Arundinoideae</taxon>
        <taxon>Arundineae</taxon>
        <taxon>Arundo</taxon>
    </lineage>
</organism>
<dbReference type="AlphaFoldDB" id="A0A0A9HHW7"/>
<accession>A0A0A9HHW7</accession>
<dbReference type="EMBL" id="GBRH01162487">
    <property type="protein sequence ID" value="JAE35409.1"/>
    <property type="molecule type" value="Transcribed_RNA"/>
</dbReference>
<reference evidence="1" key="2">
    <citation type="journal article" date="2015" name="Data Brief">
        <title>Shoot transcriptome of the giant reed, Arundo donax.</title>
        <authorList>
            <person name="Barrero R.A."/>
            <person name="Guerrero F.D."/>
            <person name="Moolhuijzen P."/>
            <person name="Goolsby J.A."/>
            <person name="Tidwell J."/>
            <person name="Bellgard S.E."/>
            <person name="Bellgard M.I."/>
        </authorList>
    </citation>
    <scope>NUCLEOTIDE SEQUENCE</scope>
    <source>
        <tissue evidence="1">Shoot tissue taken approximately 20 cm above the soil surface</tissue>
    </source>
</reference>
<protein>
    <submittedName>
        <fullName evidence="1">Uncharacterized protein</fullName>
    </submittedName>
</protein>
<sequence>MLPFRKGNDDSPVSHIYSGDILLRTNYFTFPTLLSTNGIA</sequence>
<proteinExistence type="predicted"/>
<evidence type="ECO:0000313" key="1">
    <source>
        <dbReference type="EMBL" id="JAE35409.1"/>
    </source>
</evidence>
<reference evidence="1" key="1">
    <citation type="submission" date="2014-09" db="EMBL/GenBank/DDBJ databases">
        <authorList>
            <person name="Magalhaes I.L.F."/>
            <person name="Oliveira U."/>
            <person name="Santos F.R."/>
            <person name="Vidigal T.H.D.A."/>
            <person name="Brescovit A.D."/>
            <person name="Santos A.J."/>
        </authorList>
    </citation>
    <scope>NUCLEOTIDE SEQUENCE</scope>
    <source>
        <tissue evidence="1">Shoot tissue taken approximately 20 cm above the soil surface</tissue>
    </source>
</reference>